<accession>A0A8K0PFC7</accession>
<gene>
    <name evidence="1" type="ORF">KVT40_001784</name>
</gene>
<dbReference type="PANTHER" id="PTHR38790:SF4">
    <property type="entry name" value="2EXR DOMAIN-CONTAINING PROTEIN"/>
    <property type="match status" value="1"/>
</dbReference>
<reference evidence="1" key="1">
    <citation type="submission" date="2021-07" db="EMBL/GenBank/DDBJ databases">
        <title>Elsinoe batatas strain:CRI-CJ2 Genome sequencing and assembly.</title>
        <authorList>
            <person name="Huang L."/>
        </authorList>
    </citation>
    <scope>NUCLEOTIDE SEQUENCE</scope>
    <source>
        <strain evidence="1">CRI-CJ2</strain>
    </source>
</reference>
<protein>
    <submittedName>
        <fullName evidence="1">Uncharacterized protein</fullName>
    </submittedName>
</protein>
<organism evidence="1 2">
    <name type="scientific">Elsinoe batatas</name>
    <dbReference type="NCBI Taxonomy" id="2601811"/>
    <lineage>
        <taxon>Eukaryota</taxon>
        <taxon>Fungi</taxon>
        <taxon>Dikarya</taxon>
        <taxon>Ascomycota</taxon>
        <taxon>Pezizomycotina</taxon>
        <taxon>Dothideomycetes</taxon>
        <taxon>Dothideomycetidae</taxon>
        <taxon>Myriangiales</taxon>
        <taxon>Elsinoaceae</taxon>
        <taxon>Elsinoe</taxon>
    </lineage>
</organism>
<keyword evidence="2" id="KW-1185">Reference proteome</keyword>
<evidence type="ECO:0000313" key="1">
    <source>
        <dbReference type="EMBL" id="KAG8630165.1"/>
    </source>
</evidence>
<proteinExistence type="predicted"/>
<name>A0A8K0PFC7_9PEZI</name>
<dbReference type="AlphaFoldDB" id="A0A8K0PFC7"/>
<dbReference type="OrthoDB" id="3650564at2759"/>
<comment type="caution">
    <text evidence="1">The sequence shown here is derived from an EMBL/GenBank/DDBJ whole genome shotgun (WGS) entry which is preliminary data.</text>
</comment>
<evidence type="ECO:0000313" key="2">
    <source>
        <dbReference type="Proteomes" id="UP000809789"/>
    </source>
</evidence>
<dbReference type="PANTHER" id="PTHR38790">
    <property type="entry name" value="2EXR DOMAIN-CONTAINING PROTEIN-RELATED"/>
    <property type="match status" value="1"/>
</dbReference>
<dbReference type="Proteomes" id="UP000809789">
    <property type="component" value="Unassembled WGS sequence"/>
</dbReference>
<sequence>MRINRWGQEVLIRPFRKPVKKTKTTSSLPASTLDTPMGRGTVQTSKIFGIPPELRYQIWEHVYSKETITIVLYRNRPKQITEPTKRHLANMLLTCVLFSRETSSLFHHNITLSFRYSKTLRSFSLGISATLRQILTRLEVQEEWARIHPHPYPTERWATLGTVLGSFPNLERVDQSLVKQDIWPESFYSYRKWQRTGKTAGTFRGLKELKLAITNPMTLQHGMSLSVIPCLVKYMNDVCRKCDVQRKRNRFEGEFAMRVSVPSPPTEKTFAWKIWEIKAYGCVKVLWLTRSDARPGDRHRYDDDDRPAKKARIGDKVNLLDLPDEILQKICVYFYKTQYFHLVVPGDRFRAAIAPPLDRKRLSLVIVCRRLTNMALWALYAHSGFIFGGRRALVALAIRQPEVKYLIRRAAIQQLFDPYGESTTRTDYMFAGQILRHFTQLTRIYLMICRSPELALAPHEGESYFIENHLTRYFTRGLRMPTRGHGVSQMKVTVVVQANERRDDPENEKELIAGQKDLRDGKIVLGFNCTAGIRYYQLCEATEAVSFVCQSKHVVLSPIAMGYSANWVSNYQVEAPGGSSWTKGEHCNEP</sequence>
<dbReference type="EMBL" id="JAESVG020000002">
    <property type="protein sequence ID" value="KAG8630165.1"/>
    <property type="molecule type" value="Genomic_DNA"/>
</dbReference>